<gene>
    <name evidence="5" type="ORF">MM239_02500</name>
</gene>
<name>A0ABS9UVQ6_9BACT</name>
<feature type="domain" description="HTH araC/xylS-type" evidence="4">
    <location>
        <begin position="108"/>
        <end position="176"/>
    </location>
</feature>
<dbReference type="Pfam" id="PF12833">
    <property type="entry name" value="HTH_18"/>
    <property type="match status" value="1"/>
</dbReference>
<dbReference type="EMBL" id="JAKZGP010000003">
    <property type="protein sequence ID" value="MCH7408251.1"/>
    <property type="molecule type" value="Genomic_DNA"/>
</dbReference>
<dbReference type="InterPro" id="IPR018062">
    <property type="entry name" value="HTH_AraC-typ_CS"/>
</dbReference>
<dbReference type="Proteomes" id="UP001165489">
    <property type="component" value="Unassembled WGS sequence"/>
</dbReference>
<accession>A0ABS9UVQ6</accession>
<evidence type="ECO:0000313" key="5">
    <source>
        <dbReference type="EMBL" id="MCH7408251.1"/>
    </source>
</evidence>
<keyword evidence="1" id="KW-0805">Transcription regulation</keyword>
<organism evidence="5 6">
    <name type="scientific">Belliella filtrata</name>
    <dbReference type="NCBI Taxonomy" id="2923435"/>
    <lineage>
        <taxon>Bacteria</taxon>
        <taxon>Pseudomonadati</taxon>
        <taxon>Bacteroidota</taxon>
        <taxon>Cytophagia</taxon>
        <taxon>Cytophagales</taxon>
        <taxon>Cyclobacteriaceae</taxon>
        <taxon>Belliella</taxon>
    </lineage>
</organism>
<reference evidence="5" key="1">
    <citation type="submission" date="2022-03" db="EMBL/GenBank/DDBJ databases">
        <title>De novo assembled genomes of Belliella spp. (Cyclobacteriaceae) strains.</title>
        <authorList>
            <person name="Szabo A."/>
            <person name="Korponai K."/>
            <person name="Felfoldi T."/>
        </authorList>
    </citation>
    <scope>NUCLEOTIDE SEQUENCE</scope>
    <source>
        <strain evidence="5">DSM 111904</strain>
    </source>
</reference>
<dbReference type="SUPFAM" id="SSF46689">
    <property type="entry name" value="Homeodomain-like"/>
    <property type="match status" value="1"/>
</dbReference>
<keyword evidence="2" id="KW-0238">DNA-binding</keyword>
<keyword evidence="6" id="KW-1185">Reference proteome</keyword>
<dbReference type="InterPro" id="IPR018060">
    <property type="entry name" value="HTH_AraC"/>
</dbReference>
<evidence type="ECO:0000256" key="3">
    <source>
        <dbReference type="ARBA" id="ARBA00023163"/>
    </source>
</evidence>
<proteinExistence type="predicted"/>
<dbReference type="PROSITE" id="PS00041">
    <property type="entry name" value="HTH_ARAC_FAMILY_1"/>
    <property type="match status" value="1"/>
</dbReference>
<keyword evidence="3" id="KW-0804">Transcription</keyword>
<evidence type="ECO:0000313" key="6">
    <source>
        <dbReference type="Proteomes" id="UP001165489"/>
    </source>
</evidence>
<evidence type="ECO:0000259" key="4">
    <source>
        <dbReference type="PROSITE" id="PS01124"/>
    </source>
</evidence>
<evidence type="ECO:0000256" key="2">
    <source>
        <dbReference type="ARBA" id="ARBA00023125"/>
    </source>
</evidence>
<dbReference type="RefSeq" id="WP_241346321.1">
    <property type="nucleotide sequence ID" value="NZ_JAKZGP010000003.1"/>
</dbReference>
<dbReference type="PANTHER" id="PTHR43280:SF2">
    <property type="entry name" value="HTH-TYPE TRANSCRIPTIONAL REGULATOR EXSA"/>
    <property type="match status" value="1"/>
</dbReference>
<dbReference type="PROSITE" id="PS01124">
    <property type="entry name" value="HTH_ARAC_FAMILY_2"/>
    <property type="match status" value="1"/>
</dbReference>
<dbReference type="PANTHER" id="PTHR43280">
    <property type="entry name" value="ARAC-FAMILY TRANSCRIPTIONAL REGULATOR"/>
    <property type="match status" value="1"/>
</dbReference>
<dbReference type="Gene3D" id="1.10.10.60">
    <property type="entry name" value="Homeodomain-like"/>
    <property type="match status" value="1"/>
</dbReference>
<evidence type="ECO:0000256" key="1">
    <source>
        <dbReference type="ARBA" id="ARBA00023015"/>
    </source>
</evidence>
<dbReference type="InterPro" id="IPR009057">
    <property type="entry name" value="Homeodomain-like_sf"/>
</dbReference>
<protein>
    <submittedName>
        <fullName evidence="5">AraC family transcriptional regulator</fullName>
    </submittedName>
</protein>
<dbReference type="SMART" id="SM00342">
    <property type="entry name" value="HTH_ARAC"/>
    <property type="match status" value="1"/>
</dbReference>
<comment type="caution">
    <text evidence="5">The sequence shown here is derived from an EMBL/GenBank/DDBJ whole genome shotgun (WGS) entry which is preliminary data.</text>
</comment>
<sequence>MDTLLIKNMVCPRCIMAVEDLLQAESIAYNKVLMGKVILEESLSNQKKIQFENGLNQLGFEILKDKDVKRIELIKSSLREVISDGELSSDFNLSGYIKSKLFEDYSMLSHLFSSMEGVTIEKFFIALKIDKVKEFLFYEELTLSEISYQLGYSSVQHLSTQFKKITGMTPTAYKRLVKENLSGWK</sequence>